<sequence length="215" mass="23818">MLPGCTISIVNTQASAHLEAIKHSLRNSKLIDTSGVTLEQTTTGKFTIVLLDTSTQVVGPIKRLNALQATYALVQSGAELDSLCVQFVSEQGEEVATTAYGPTNVRNVSDLYARDKDTRRLVEYIIFNVDTRSAGFLDGAIEAMNEHADWFSYDKGGFDYLFEYFTMCLAGDYTYCPGMIAMYNMFVGTDEVILANLFEYFLTDCDCPNTNYSEG</sequence>
<protein>
    <submittedName>
        <fullName evidence="1">Uncharacterized protein</fullName>
    </submittedName>
</protein>
<accession>A0ABM9AXW7</accession>
<proteinExistence type="predicted"/>
<comment type="caution">
    <text evidence="1">The sequence shown here is derived from an EMBL/GenBank/DDBJ whole genome shotgun (WGS) entry which is preliminary data.</text>
</comment>
<dbReference type="EMBL" id="CAKLPZ010000001">
    <property type="protein sequence ID" value="CAH0999375.1"/>
    <property type="molecule type" value="Genomic_DNA"/>
</dbReference>
<keyword evidence="2" id="KW-1185">Reference proteome</keyword>
<reference evidence="1" key="1">
    <citation type="submission" date="2021-12" db="EMBL/GenBank/DDBJ databases">
        <authorList>
            <person name="Rodrigo-Torres L."/>
            <person name="Arahal R. D."/>
            <person name="Lucena T."/>
        </authorList>
    </citation>
    <scope>NUCLEOTIDE SEQUENCE</scope>
    <source>
        <strain evidence="1">CECT 8419</strain>
    </source>
</reference>
<gene>
    <name evidence="1" type="ORF">LEM8419_00673</name>
</gene>
<name>A0ABM9AXW7_9BACT</name>
<dbReference type="Proteomes" id="UP000837803">
    <property type="component" value="Unassembled WGS sequence"/>
</dbReference>
<evidence type="ECO:0000313" key="1">
    <source>
        <dbReference type="EMBL" id="CAH0999375.1"/>
    </source>
</evidence>
<organism evidence="1 2">
    <name type="scientific">Neolewinella maritima</name>
    <dbReference type="NCBI Taxonomy" id="1383882"/>
    <lineage>
        <taxon>Bacteria</taxon>
        <taxon>Pseudomonadati</taxon>
        <taxon>Bacteroidota</taxon>
        <taxon>Saprospiria</taxon>
        <taxon>Saprospirales</taxon>
        <taxon>Lewinellaceae</taxon>
        <taxon>Neolewinella</taxon>
    </lineage>
</organism>
<evidence type="ECO:0000313" key="2">
    <source>
        <dbReference type="Proteomes" id="UP000837803"/>
    </source>
</evidence>